<dbReference type="InterPro" id="IPR013083">
    <property type="entry name" value="Znf_RING/FYVE/PHD"/>
</dbReference>
<feature type="compositionally biased region" description="Polar residues" evidence="7">
    <location>
        <begin position="484"/>
        <end position="501"/>
    </location>
</feature>
<organism evidence="9 10">
    <name type="scientific">Alosa alosa</name>
    <name type="common">allis shad</name>
    <dbReference type="NCBI Taxonomy" id="278164"/>
    <lineage>
        <taxon>Eukaryota</taxon>
        <taxon>Metazoa</taxon>
        <taxon>Chordata</taxon>
        <taxon>Craniata</taxon>
        <taxon>Vertebrata</taxon>
        <taxon>Euteleostomi</taxon>
        <taxon>Actinopterygii</taxon>
        <taxon>Neopterygii</taxon>
        <taxon>Teleostei</taxon>
        <taxon>Clupei</taxon>
        <taxon>Clupeiformes</taxon>
        <taxon>Clupeoidei</taxon>
        <taxon>Clupeidae</taxon>
        <taxon>Alosa</taxon>
    </lineage>
</organism>
<dbReference type="Pfam" id="PF05225">
    <property type="entry name" value="HTH_psq"/>
    <property type="match status" value="1"/>
</dbReference>
<dbReference type="Pfam" id="PF03221">
    <property type="entry name" value="HTH_Tnp_Tc5"/>
    <property type="match status" value="1"/>
</dbReference>
<comment type="caution">
    <text evidence="9">The sequence shown here is derived from an EMBL/GenBank/DDBJ whole genome shotgun (WGS) entry which is preliminary data.</text>
</comment>
<keyword evidence="10" id="KW-1185">Reference proteome</keyword>
<dbReference type="InterPro" id="IPR011011">
    <property type="entry name" value="Znf_FYVE_PHD"/>
</dbReference>
<keyword evidence="2" id="KW-0479">Metal-binding</keyword>
<dbReference type="InterPro" id="IPR009057">
    <property type="entry name" value="Homeodomain-like_sf"/>
</dbReference>
<feature type="region of interest" description="Disordered" evidence="7">
    <location>
        <begin position="400"/>
        <end position="437"/>
    </location>
</feature>
<dbReference type="PANTHER" id="PTHR19303:SF74">
    <property type="entry name" value="POGO TRANSPOSABLE ELEMENT WITH KRAB DOMAIN"/>
    <property type="match status" value="1"/>
</dbReference>
<reference evidence="9" key="1">
    <citation type="submission" date="2020-10" db="EMBL/GenBank/DDBJ databases">
        <title>Chromosome-scale genome assembly of the Allis shad, Alosa alosa.</title>
        <authorList>
            <person name="Margot Z."/>
            <person name="Christophe K."/>
            <person name="Cabau C."/>
            <person name="Louis A."/>
            <person name="Berthelot C."/>
            <person name="Parey E."/>
            <person name="Roest Crollius H."/>
            <person name="Montfort J."/>
            <person name="Robinson-Rechavi M."/>
            <person name="Bucao C."/>
            <person name="Bouchez O."/>
            <person name="Gislard M."/>
            <person name="Lluch J."/>
            <person name="Milhes M."/>
            <person name="Lampietro C."/>
            <person name="Lopez Roques C."/>
            <person name="Donnadieu C."/>
            <person name="Braasch I."/>
            <person name="Desvignes T."/>
            <person name="Postlethwait J."/>
            <person name="Bobe J."/>
            <person name="Guiguen Y."/>
        </authorList>
    </citation>
    <scope>NUCLEOTIDE SEQUENCE</scope>
    <source>
        <strain evidence="9">M-15738</strain>
        <tissue evidence="9">Blood</tissue>
    </source>
</reference>
<dbReference type="GO" id="GO:0008270">
    <property type="term" value="F:zinc ion binding"/>
    <property type="evidence" value="ECO:0007669"/>
    <property type="project" value="UniProtKB-KW"/>
</dbReference>
<dbReference type="Gene3D" id="3.30.40.10">
    <property type="entry name" value="Zinc/RING finger domain, C3HC4 (zinc finger)"/>
    <property type="match status" value="1"/>
</dbReference>
<feature type="compositionally biased region" description="Polar residues" evidence="7">
    <location>
        <begin position="425"/>
        <end position="436"/>
    </location>
</feature>
<evidence type="ECO:0000256" key="5">
    <source>
        <dbReference type="ARBA" id="ARBA00023125"/>
    </source>
</evidence>
<name>A0AAV6H0K8_9TELE</name>
<dbReference type="PROSITE" id="PS01359">
    <property type="entry name" value="ZF_PHD_1"/>
    <property type="match status" value="1"/>
</dbReference>
<dbReference type="SMART" id="SM00249">
    <property type="entry name" value="PHD"/>
    <property type="match status" value="1"/>
</dbReference>
<dbReference type="InterPro" id="IPR036397">
    <property type="entry name" value="RNaseH_sf"/>
</dbReference>
<keyword evidence="5" id="KW-0238">DNA-binding</keyword>
<accession>A0AAV6H0K8</accession>
<evidence type="ECO:0000259" key="8">
    <source>
        <dbReference type="PROSITE" id="PS51253"/>
    </source>
</evidence>
<dbReference type="Pfam" id="PF03184">
    <property type="entry name" value="DDE_1"/>
    <property type="match status" value="1"/>
</dbReference>
<dbReference type="SUPFAM" id="SSF57903">
    <property type="entry name" value="FYVE/PHD zinc finger"/>
    <property type="match status" value="1"/>
</dbReference>
<proteinExistence type="predicted"/>
<evidence type="ECO:0000313" key="10">
    <source>
        <dbReference type="Proteomes" id="UP000823561"/>
    </source>
</evidence>
<dbReference type="Gene3D" id="1.10.10.60">
    <property type="entry name" value="Homeodomain-like"/>
    <property type="match status" value="1"/>
</dbReference>
<dbReference type="InterPro" id="IPR004875">
    <property type="entry name" value="DDE_SF_endonuclease_dom"/>
</dbReference>
<dbReference type="InterPro" id="IPR050863">
    <property type="entry name" value="CenT-Element_Derived"/>
</dbReference>
<dbReference type="InterPro" id="IPR001965">
    <property type="entry name" value="Znf_PHD"/>
</dbReference>
<feature type="compositionally biased region" description="Low complexity" evidence="7">
    <location>
        <begin position="408"/>
        <end position="418"/>
    </location>
</feature>
<protein>
    <recommendedName>
        <fullName evidence="8">HTH CENPB-type domain-containing protein</fullName>
    </recommendedName>
</protein>
<feature type="domain" description="HTH CENPB-type" evidence="8">
    <location>
        <begin position="79"/>
        <end position="152"/>
    </location>
</feature>
<feature type="compositionally biased region" description="Low complexity" evidence="7">
    <location>
        <begin position="503"/>
        <end position="522"/>
    </location>
</feature>
<dbReference type="InterPro" id="IPR019786">
    <property type="entry name" value="Zinc_finger_PHD-type_CS"/>
</dbReference>
<evidence type="ECO:0000256" key="3">
    <source>
        <dbReference type="ARBA" id="ARBA00022771"/>
    </source>
</evidence>
<comment type="subcellular location">
    <subcellularLocation>
        <location evidence="1">Nucleus</location>
    </subcellularLocation>
</comment>
<dbReference type="GO" id="GO:0003677">
    <property type="term" value="F:DNA binding"/>
    <property type="evidence" value="ECO:0007669"/>
    <property type="project" value="UniProtKB-KW"/>
</dbReference>
<evidence type="ECO:0000256" key="2">
    <source>
        <dbReference type="ARBA" id="ARBA00022723"/>
    </source>
</evidence>
<evidence type="ECO:0000256" key="6">
    <source>
        <dbReference type="ARBA" id="ARBA00023242"/>
    </source>
</evidence>
<dbReference type="PANTHER" id="PTHR19303">
    <property type="entry name" value="TRANSPOSON"/>
    <property type="match status" value="1"/>
</dbReference>
<evidence type="ECO:0000313" key="9">
    <source>
        <dbReference type="EMBL" id="KAG5280574.1"/>
    </source>
</evidence>
<dbReference type="CDD" id="cd15517">
    <property type="entry name" value="PHD_TCF19_like"/>
    <property type="match status" value="1"/>
</dbReference>
<gene>
    <name evidence="9" type="ORF">AALO_G00061680</name>
</gene>
<dbReference type="Gene3D" id="3.30.420.10">
    <property type="entry name" value="Ribonuclease H-like superfamily/Ribonuclease H"/>
    <property type="match status" value="1"/>
</dbReference>
<evidence type="ECO:0000256" key="7">
    <source>
        <dbReference type="SAM" id="MobiDB-lite"/>
    </source>
</evidence>
<dbReference type="InterPro" id="IPR007889">
    <property type="entry name" value="HTH_Psq"/>
</dbReference>
<dbReference type="AlphaFoldDB" id="A0AAV6H0K8"/>
<keyword evidence="6" id="KW-0539">Nucleus</keyword>
<dbReference type="GO" id="GO:0005634">
    <property type="term" value="C:nucleus"/>
    <property type="evidence" value="ECO:0007669"/>
    <property type="project" value="UniProtKB-SubCell"/>
</dbReference>
<dbReference type="InterPro" id="IPR006600">
    <property type="entry name" value="HTH_CenpB_DNA-bd_dom"/>
</dbReference>
<dbReference type="PROSITE" id="PS51253">
    <property type="entry name" value="HTH_CENPB"/>
    <property type="match status" value="1"/>
</dbReference>
<dbReference type="SUPFAM" id="SSF46689">
    <property type="entry name" value="Homeodomain-like"/>
    <property type="match status" value="1"/>
</dbReference>
<keyword evidence="3" id="KW-0863">Zinc-finger</keyword>
<dbReference type="Proteomes" id="UP000823561">
    <property type="component" value="Chromosome 5"/>
</dbReference>
<evidence type="ECO:0000256" key="1">
    <source>
        <dbReference type="ARBA" id="ARBA00004123"/>
    </source>
</evidence>
<dbReference type="EMBL" id="JADWDJ010000005">
    <property type="protein sequence ID" value="KAG5280574.1"/>
    <property type="molecule type" value="Genomic_DNA"/>
</dbReference>
<evidence type="ECO:0000256" key="4">
    <source>
        <dbReference type="ARBA" id="ARBA00022833"/>
    </source>
</evidence>
<sequence>MVLKKQWKDEDMEQTMEKVAEGMPVRQKMRLKKQWKDEDMVQAMEKVAEGMPVRQACQVFNVPRNTLRDRVMGVVTHGCRTGPSQKLSVEEEQALVEYYQCCADHGFPITRARLQAYATAVLRKRTRKPELRPLGVRWYHCFKKRHAAISMNSVNIDRLRSTCVTLEPVIHFFDLLEKTVNEHGLRNKPAQVYHCDKTELMSQRETKHPSLQAPSTRDHVSILACFNAAGEDIPPLIIYPKYFPGGQYTTGGPPNALYGKSPDGNMDSKLFLRWLQHFILHARQERPLLLIFDGHKAHPSPPVVEAAKREGVILLHLPRHTSHVLQPLEVGFFGHLEADFATVTGNLSRLKKSNNNIVSRTEFAKIVHHPYQRAKAKGVVVRGFKKCGIFPLRRAAIKSSHLRRRKPTTATTTTGLSSAPPPPIGSSQTPGSSLPLTPSLKHMLVEAGWIPPITDEDYERLLVKKKQQSAEAKKQRPRQRREQANNIALETTNPVATSRKTPSARAHASSPSSSNHSRAISSSKKRKAPAPAEGQKRKRKSTGGGKKTPKTMVDNGVCGKCKTIFPAGGEAIVMWVCCSLCMEWFHCICVQWNHQDNASDEEFQCERCQVMCTEVTIES</sequence>
<keyword evidence="4" id="KW-0862">Zinc</keyword>
<feature type="region of interest" description="Disordered" evidence="7">
    <location>
        <begin position="467"/>
        <end position="549"/>
    </location>
</feature>